<evidence type="ECO:0000313" key="2">
    <source>
        <dbReference type="Proteomes" id="UP000834106"/>
    </source>
</evidence>
<keyword evidence="2" id="KW-1185">Reference proteome</keyword>
<proteinExistence type="predicted"/>
<dbReference type="AlphaFoldDB" id="A0AAD2E1X0"/>
<reference evidence="1" key="1">
    <citation type="submission" date="2023-05" db="EMBL/GenBank/DDBJ databases">
        <authorList>
            <person name="Huff M."/>
        </authorList>
    </citation>
    <scope>NUCLEOTIDE SEQUENCE</scope>
</reference>
<organism evidence="1 2">
    <name type="scientific">Fraxinus pennsylvanica</name>
    <dbReference type="NCBI Taxonomy" id="56036"/>
    <lineage>
        <taxon>Eukaryota</taxon>
        <taxon>Viridiplantae</taxon>
        <taxon>Streptophyta</taxon>
        <taxon>Embryophyta</taxon>
        <taxon>Tracheophyta</taxon>
        <taxon>Spermatophyta</taxon>
        <taxon>Magnoliopsida</taxon>
        <taxon>eudicotyledons</taxon>
        <taxon>Gunneridae</taxon>
        <taxon>Pentapetalae</taxon>
        <taxon>asterids</taxon>
        <taxon>lamiids</taxon>
        <taxon>Lamiales</taxon>
        <taxon>Oleaceae</taxon>
        <taxon>Oleeae</taxon>
        <taxon>Fraxinus</taxon>
    </lineage>
</organism>
<evidence type="ECO:0000313" key="1">
    <source>
        <dbReference type="EMBL" id="CAI9771805.1"/>
    </source>
</evidence>
<dbReference type="EMBL" id="OU503046">
    <property type="protein sequence ID" value="CAI9771805.1"/>
    <property type="molecule type" value="Genomic_DNA"/>
</dbReference>
<gene>
    <name evidence="1" type="ORF">FPE_LOCUS19235</name>
</gene>
<accession>A0AAD2E1X0</accession>
<name>A0AAD2E1X0_9LAMI</name>
<dbReference type="Proteomes" id="UP000834106">
    <property type="component" value="Chromosome 11"/>
</dbReference>
<sequence>MVWTVKKVGELTDPQLPDGNVDKITMGSEIKELGANRGNELPPYKHDNGFENGQIDRQIPHTSYGSGLEFMDLCESLFGYWPCLGRRDQKINEICPICDHGGRMNPWESAADYLFGTPLAYGERNDGRYENYLYNYGAYYHGQ</sequence>
<protein>
    <submittedName>
        <fullName evidence="1">Uncharacterized protein</fullName>
    </submittedName>
</protein>